<comment type="caution">
    <text evidence="2">The sequence shown here is derived from an EMBL/GenBank/DDBJ whole genome shotgun (WGS) entry which is preliminary data.</text>
</comment>
<feature type="transmembrane region" description="Helical" evidence="1">
    <location>
        <begin position="6"/>
        <end position="22"/>
    </location>
</feature>
<accession>A0ABV9ZPK1</accession>
<reference evidence="3" key="1">
    <citation type="journal article" date="2019" name="Int. J. Syst. Evol. Microbiol.">
        <title>The Global Catalogue of Microorganisms (GCM) 10K type strain sequencing project: providing services to taxonomists for standard genome sequencing and annotation.</title>
        <authorList>
            <consortium name="The Broad Institute Genomics Platform"/>
            <consortium name="The Broad Institute Genome Sequencing Center for Infectious Disease"/>
            <person name="Wu L."/>
            <person name="Ma J."/>
        </authorList>
    </citation>
    <scope>NUCLEOTIDE SEQUENCE [LARGE SCALE GENOMIC DNA]</scope>
    <source>
        <strain evidence="3">CGMCC 4.1641</strain>
    </source>
</reference>
<evidence type="ECO:0000313" key="3">
    <source>
        <dbReference type="Proteomes" id="UP001596222"/>
    </source>
</evidence>
<feature type="transmembrane region" description="Helical" evidence="1">
    <location>
        <begin position="109"/>
        <end position="130"/>
    </location>
</feature>
<dbReference type="EMBL" id="JBHSKJ010000001">
    <property type="protein sequence ID" value="MFC5143314.1"/>
    <property type="molecule type" value="Genomic_DNA"/>
</dbReference>
<sequence>MLFVLIIPAMLVLAAALLHLALHARRRIRGGHRPRLASPKPLALVSVAALSSAFLVFSYAEGTYSPGLWGDKTCMFTMGVRAHPESSSLFPLSTVCSGMEIVPAWVNPTLVALTALAAATLVAVPVAYVVRRRTVSPRKATVGS</sequence>
<evidence type="ECO:0008006" key="4">
    <source>
        <dbReference type="Google" id="ProtNLM"/>
    </source>
</evidence>
<protein>
    <recommendedName>
        <fullName evidence="4">Integral membrane protein</fullName>
    </recommendedName>
</protein>
<organism evidence="2 3">
    <name type="scientific">Streptomyces aureoversilis</name>
    <dbReference type="NCBI Taxonomy" id="67277"/>
    <lineage>
        <taxon>Bacteria</taxon>
        <taxon>Bacillati</taxon>
        <taxon>Actinomycetota</taxon>
        <taxon>Actinomycetes</taxon>
        <taxon>Kitasatosporales</taxon>
        <taxon>Streptomycetaceae</taxon>
        <taxon>Streptomyces</taxon>
    </lineage>
</organism>
<proteinExistence type="predicted"/>
<keyword evidence="3" id="KW-1185">Reference proteome</keyword>
<feature type="transmembrane region" description="Helical" evidence="1">
    <location>
        <begin position="42"/>
        <end position="60"/>
    </location>
</feature>
<dbReference type="Proteomes" id="UP001596222">
    <property type="component" value="Unassembled WGS sequence"/>
</dbReference>
<evidence type="ECO:0000256" key="1">
    <source>
        <dbReference type="SAM" id="Phobius"/>
    </source>
</evidence>
<keyword evidence="1" id="KW-1133">Transmembrane helix</keyword>
<keyword evidence="1" id="KW-0812">Transmembrane</keyword>
<dbReference type="RefSeq" id="WP_382035931.1">
    <property type="nucleotide sequence ID" value="NZ_JBHSKJ010000001.1"/>
</dbReference>
<keyword evidence="1" id="KW-0472">Membrane</keyword>
<name>A0ABV9ZPK1_9ACTN</name>
<gene>
    <name evidence="2" type="ORF">ACFPP6_01160</name>
</gene>
<evidence type="ECO:0000313" key="2">
    <source>
        <dbReference type="EMBL" id="MFC5143314.1"/>
    </source>
</evidence>